<dbReference type="GeneID" id="99684214"/>
<dbReference type="Gene3D" id="1.20.1540.10">
    <property type="entry name" value="Rhomboid-like"/>
    <property type="match status" value="1"/>
</dbReference>
<name>A0A4R2MGE0_RUBGE</name>
<comment type="subcellular location">
    <subcellularLocation>
        <location evidence="1">Membrane</location>
        <topology evidence="1">Multi-pass membrane protein</topology>
    </subcellularLocation>
</comment>
<organism evidence="7 8">
    <name type="scientific">Rubrivivax gelatinosus</name>
    <name type="common">Rhodocyclus gelatinosus</name>
    <name type="synonym">Rhodopseudomonas gelatinosa</name>
    <dbReference type="NCBI Taxonomy" id="28068"/>
    <lineage>
        <taxon>Bacteria</taxon>
        <taxon>Pseudomonadati</taxon>
        <taxon>Pseudomonadota</taxon>
        <taxon>Betaproteobacteria</taxon>
        <taxon>Burkholderiales</taxon>
        <taxon>Sphaerotilaceae</taxon>
        <taxon>Rubrivivax</taxon>
    </lineage>
</organism>
<dbReference type="EMBL" id="SLXD01000003">
    <property type="protein sequence ID" value="TCP03877.1"/>
    <property type="molecule type" value="Genomic_DNA"/>
</dbReference>
<sequence length="199" mass="22057">MPPLPPVTKTLILICTAVFCLQTFVPQSLTMWLALWPVGSGLFGPWQVVTYAFLHGGLFHLFFNMLGLWMFGSELERVWGQKRYLQFLLAGALAAAVAQMAVTALTGSQNPTIGASGALFALLLAFGMLFPNRQVMLLIPPIPMKARTFVVVFGALELLLGFMDRGDIAHFAHLGGMVGGFLMIRYWRRQPPFGGRRRR</sequence>
<comment type="caution">
    <text evidence="7">The sequence shown here is derived from an EMBL/GenBank/DDBJ whole genome shotgun (WGS) entry which is preliminary data.</text>
</comment>
<dbReference type="GO" id="GO:0004252">
    <property type="term" value="F:serine-type endopeptidase activity"/>
    <property type="evidence" value="ECO:0007669"/>
    <property type="project" value="InterPro"/>
</dbReference>
<evidence type="ECO:0000256" key="4">
    <source>
        <dbReference type="ARBA" id="ARBA00023136"/>
    </source>
</evidence>
<keyword evidence="3 5" id="KW-1133">Transmembrane helix</keyword>
<dbReference type="SMART" id="SM01160">
    <property type="entry name" value="DUF1751"/>
    <property type="match status" value="1"/>
</dbReference>
<evidence type="ECO:0000256" key="3">
    <source>
        <dbReference type="ARBA" id="ARBA00022989"/>
    </source>
</evidence>
<feature type="domain" description="Peptidase S54 rhomboid" evidence="6">
    <location>
        <begin position="46"/>
        <end position="186"/>
    </location>
</feature>
<accession>A0A4R2MGE0</accession>
<dbReference type="PANTHER" id="PTHR43731">
    <property type="entry name" value="RHOMBOID PROTEASE"/>
    <property type="match status" value="1"/>
</dbReference>
<keyword evidence="4 5" id="KW-0472">Membrane</keyword>
<dbReference type="GO" id="GO:0006508">
    <property type="term" value="P:proteolysis"/>
    <property type="evidence" value="ECO:0007669"/>
    <property type="project" value="UniProtKB-KW"/>
</dbReference>
<evidence type="ECO:0000256" key="5">
    <source>
        <dbReference type="SAM" id="Phobius"/>
    </source>
</evidence>
<reference evidence="7 8" key="1">
    <citation type="submission" date="2019-03" db="EMBL/GenBank/DDBJ databases">
        <title>Genomic Encyclopedia of Type Strains, Phase IV (KMG-IV): sequencing the most valuable type-strain genomes for metagenomic binning, comparative biology and taxonomic classification.</title>
        <authorList>
            <person name="Goeker M."/>
        </authorList>
    </citation>
    <scope>NUCLEOTIDE SEQUENCE [LARGE SCALE GENOMIC DNA]</scope>
    <source>
        <strain evidence="7 8">DSM 1709</strain>
    </source>
</reference>
<dbReference type="SUPFAM" id="SSF144091">
    <property type="entry name" value="Rhomboid-like"/>
    <property type="match status" value="1"/>
</dbReference>
<keyword evidence="7" id="KW-0645">Protease</keyword>
<protein>
    <submittedName>
        <fullName evidence="7">Membrane associated rhomboid family serine protease</fullName>
    </submittedName>
</protein>
<dbReference type="InterPro" id="IPR050925">
    <property type="entry name" value="Rhomboid_protease_S54"/>
</dbReference>
<dbReference type="InterPro" id="IPR035952">
    <property type="entry name" value="Rhomboid-like_sf"/>
</dbReference>
<dbReference type="Pfam" id="PF01694">
    <property type="entry name" value="Rhomboid"/>
    <property type="match status" value="1"/>
</dbReference>
<evidence type="ECO:0000313" key="8">
    <source>
        <dbReference type="Proteomes" id="UP000295106"/>
    </source>
</evidence>
<keyword evidence="7" id="KW-0378">Hydrolase</keyword>
<dbReference type="RefSeq" id="WP_132645333.1">
    <property type="nucleotide sequence ID" value="NZ_CP181386.1"/>
</dbReference>
<dbReference type="OrthoDB" id="9778341at2"/>
<gene>
    <name evidence="7" type="ORF">EV684_103123</name>
</gene>
<feature type="transmembrane region" description="Helical" evidence="5">
    <location>
        <begin position="84"/>
        <end position="107"/>
    </location>
</feature>
<evidence type="ECO:0000256" key="1">
    <source>
        <dbReference type="ARBA" id="ARBA00004141"/>
    </source>
</evidence>
<feature type="transmembrane region" description="Helical" evidence="5">
    <location>
        <begin position="50"/>
        <end position="72"/>
    </location>
</feature>
<feature type="transmembrane region" description="Helical" evidence="5">
    <location>
        <begin position="168"/>
        <end position="187"/>
    </location>
</feature>
<evidence type="ECO:0000256" key="2">
    <source>
        <dbReference type="ARBA" id="ARBA00022692"/>
    </source>
</evidence>
<dbReference type="Proteomes" id="UP000295106">
    <property type="component" value="Unassembled WGS sequence"/>
</dbReference>
<proteinExistence type="predicted"/>
<keyword evidence="2 5" id="KW-0812">Transmembrane</keyword>
<evidence type="ECO:0000259" key="6">
    <source>
        <dbReference type="Pfam" id="PF01694"/>
    </source>
</evidence>
<feature type="transmembrane region" description="Helical" evidence="5">
    <location>
        <begin position="113"/>
        <end position="132"/>
    </location>
</feature>
<dbReference type="GO" id="GO:0016020">
    <property type="term" value="C:membrane"/>
    <property type="evidence" value="ECO:0007669"/>
    <property type="project" value="UniProtKB-SubCell"/>
</dbReference>
<dbReference type="PANTHER" id="PTHR43731:SF26">
    <property type="entry name" value="RHOMBOID-LIKE PROTEIN 10, CHLOROPLASTIC"/>
    <property type="match status" value="1"/>
</dbReference>
<evidence type="ECO:0000313" key="7">
    <source>
        <dbReference type="EMBL" id="TCP03877.1"/>
    </source>
</evidence>
<feature type="transmembrane region" description="Helical" evidence="5">
    <location>
        <begin position="144"/>
        <end position="162"/>
    </location>
</feature>
<dbReference type="AlphaFoldDB" id="A0A4R2MGE0"/>
<dbReference type="InterPro" id="IPR022764">
    <property type="entry name" value="Peptidase_S54_rhomboid_dom"/>
</dbReference>